<name>A0ABQ3WLZ9_9ACTN</name>
<proteinExistence type="predicted"/>
<sequence>MKPLSELLQEAKVDAPPPRYDVDHVVAAGRRRVRRRNSGWALAAVVAVATAIGVPQIATRDSAPSLGQAPAASATPDNIYPGTDLFRGFAVDGYRVEDPTGGGPNESSSDVIDINTGKSVAGFNYYAPGADVKEIYGSGTWTEIDPIRGRPAYALDFEDELISLIWEYADDGYAMVDPGENSKITQAQMRTIAEGFVPGAGEVIKTVLRVGYVPDGYHVDGIGPYGATFRTGDVLAKRSGKLPSGMVIISLREPKPRWPPVTEATCEHDVCRKPVGEYELWVHGFGLPTAEFRKVFESVTLGVRDDPSTWTVARDAIPAHTLVQLK</sequence>
<reference evidence="2" key="1">
    <citation type="submission" date="2021-01" db="EMBL/GenBank/DDBJ databases">
        <title>Whole genome shotgun sequence of Actinoplanes capillaceus NBRC 16408.</title>
        <authorList>
            <person name="Komaki H."/>
            <person name="Tamura T."/>
        </authorList>
    </citation>
    <scope>NUCLEOTIDE SEQUENCE [LARGE SCALE GENOMIC DNA]</scope>
    <source>
        <strain evidence="2">NBRC 16408</strain>
    </source>
</reference>
<dbReference type="EMBL" id="BOMF01000088">
    <property type="protein sequence ID" value="GID47284.1"/>
    <property type="molecule type" value="Genomic_DNA"/>
</dbReference>
<keyword evidence="1" id="KW-0472">Membrane</keyword>
<comment type="caution">
    <text evidence="2">The sequence shown here is derived from an EMBL/GenBank/DDBJ whole genome shotgun (WGS) entry which is preliminary data.</text>
</comment>
<evidence type="ECO:0000256" key="1">
    <source>
        <dbReference type="SAM" id="Phobius"/>
    </source>
</evidence>
<feature type="transmembrane region" description="Helical" evidence="1">
    <location>
        <begin position="40"/>
        <end position="58"/>
    </location>
</feature>
<gene>
    <name evidence="2" type="ORF">Aca07nite_45590</name>
</gene>
<evidence type="ECO:0000313" key="2">
    <source>
        <dbReference type="EMBL" id="GID47284.1"/>
    </source>
</evidence>
<organism evidence="2">
    <name type="scientific">Actinoplanes campanulatus</name>
    <dbReference type="NCBI Taxonomy" id="113559"/>
    <lineage>
        <taxon>Bacteria</taxon>
        <taxon>Bacillati</taxon>
        <taxon>Actinomycetota</taxon>
        <taxon>Actinomycetes</taxon>
        <taxon>Micromonosporales</taxon>
        <taxon>Micromonosporaceae</taxon>
        <taxon>Actinoplanes</taxon>
    </lineage>
</organism>
<keyword evidence="1" id="KW-1133">Transmembrane helix</keyword>
<keyword evidence="1" id="KW-0812">Transmembrane</keyword>
<dbReference type="RefSeq" id="WP_204297482.1">
    <property type="nucleotide sequence ID" value="NZ_BAAAGQ010000010.1"/>
</dbReference>
<accession>A0ABQ3WLZ9</accession>
<protein>
    <submittedName>
        <fullName evidence="2">Uncharacterized protein</fullName>
    </submittedName>
</protein>